<feature type="domain" description="C-type lectin" evidence="3">
    <location>
        <begin position="463"/>
        <end position="589"/>
    </location>
</feature>
<keyword evidence="1" id="KW-1015">Disulfide bond</keyword>
<keyword evidence="2" id="KW-0732">Signal</keyword>
<dbReference type="SMART" id="SM00034">
    <property type="entry name" value="CLECT"/>
    <property type="match status" value="4"/>
</dbReference>
<feature type="domain" description="C-type lectin" evidence="3">
    <location>
        <begin position="178"/>
        <end position="309"/>
    </location>
</feature>
<dbReference type="InterPro" id="IPR050111">
    <property type="entry name" value="C-type_lectin/snaclec_domain"/>
</dbReference>
<dbReference type="SUPFAM" id="SSF56436">
    <property type="entry name" value="C-type lectin-like"/>
    <property type="match status" value="4"/>
</dbReference>
<dbReference type="PANTHER" id="PTHR22803">
    <property type="entry name" value="MANNOSE, PHOSPHOLIPASE, LECTIN RECEPTOR RELATED"/>
    <property type="match status" value="1"/>
</dbReference>
<dbReference type="PROSITE" id="PS00615">
    <property type="entry name" value="C_TYPE_LECTIN_1"/>
    <property type="match status" value="2"/>
</dbReference>
<evidence type="ECO:0000313" key="5">
    <source>
        <dbReference type="Proteomes" id="UP001374579"/>
    </source>
</evidence>
<dbReference type="InterPro" id="IPR016187">
    <property type="entry name" value="CTDL_fold"/>
</dbReference>
<comment type="caution">
    <text evidence="4">The sequence shown here is derived from an EMBL/GenBank/DDBJ whole genome shotgun (WGS) entry which is preliminary data.</text>
</comment>
<feature type="chain" id="PRO_5042937515" description="C-type lectin domain-containing protein" evidence="2">
    <location>
        <begin position="20"/>
        <end position="620"/>
    </location>
</feature>
<sequence length="620" mass="69877">MQMLVATLILSAVVGLGQGQITLTQCPDGWISWQSNCYMFFNNASQKITWDSAGDECSDVQGHLLRIETADEYMFIKKNLKIYPADDYWTALNDLPLNQGAATKSSFMWGNDEFPIDEVVGRHWDREPDNTPGKDCVQVSIQATLTIEDCSNKHAYICEFNRQDTESCPDRWIDAYLGSNRCYLVGSTNWTALATWAQARKTCESLSPFNDNRKARLIGITDQNVQTFLAENLPLVQSTRQVYWTGLNDIDTEGTFIWAGNGNTPFSAGYVTWRQEPNNLGGKEFCGALLPGGEWSDANCDDKKNYVCRITLNPADLYNFGCGQWTRAGQKCVYVYNQPRVTWAGAQTYCQSKGGDLYRFYDEDDLMWLRTQAQSLLVRPGYFIGLNDQQTEGTFVWTDGTEADGNLLDWDEEPNDNSMGRAVENCAVISVEGAFASTRCSRTKAGTICEDHSGSCPAGWRSWGSGCYLFDPKYRTHYEARRRCHDASTSGNGVLLALNQQPEKDFVLTQVSGLQNAPYEWWTDLNKQTKDGAWHYTRADDDDPVAIQNLVTWDSEPNNYKGNEDCVQVNQNGHLNDVKCSRKSSFICQQTFNPSTGVMLKPSKAMWILLLCLLKLWHMG</sequence>
<dbReference type="EMBL" id="JBAMIC010000003">
    <property type="protein sequence ID" value="KAK7111041.1"/>
    <property type="molecule type" value="Genomic_DNA"/>
</dbReference>
<dbReference type="AlphaFoldDB" id="A0AAN9BR42"/>
<reference evidence="4 5" key="1">
    <citation type="submission" date="2024-02" db="EMBL/GenBank/DDBJ databases">
        <title>Chromosome-scale genome assembly of the rough periwinkle Littorina saxatilis.</title>
        <authorList>
            <person name="De Jode A."/>
            <person name="Faria R."/>
            <person name="Formenti G."/>
            <person name="Sims Y."/>
            <person name="Smith T.P."/>
            <person name="Tracey A."/>
            <person name="Wood J.M.D."/>
            <person name="Zagrodzka Z.B."/>
            <person name="Johannesson K."/>
            <person name="Butlin R.K."/>
            <person name="Leder E.H."/>
        </authorList>
    </citation>
    <scope>NUCLEOTIDE SEQUENCE [LARGE SCALE GENOMIC DNA]</scope>
    <source>
        <strain evidence="4">Snail1</strain>
        <tissue evidence="4">Muscle</tissue>
    </source>
</reference>
<feature type="domain" description="C-type lectin" evidence="3">
    <location>
        <begin position="33"/>
        <end position="159"/>
    </location>
</feature>
<proteinExistence type="predicted"/>
<dbReference type="Gene3D" id="3.10.100.10">
    <property type="entry name" value="Mannose-Binding Protein A, subunit A"/>
    <property type="match status" value="4"/>
</dbReference>
<dbReference type="CDD" id="cd00037">
    <property type="entry name" value="CLECT"/>
    <property type="match status" value="3"/>
</dbReference>
<dbReference type="InterPro" id="IPR018378">
    <property type="entry name" value="C-type_lectin_CS"/>
</dbReference>
<dbReference type="Pfam" id="PF00059">
    <property type="entry name" value="Lectin_C"/>
    <property type="match status" value="4"/>
</dbReference>
<name>A0AAN9BR42_9CAEN</name>
<feature type="domain" description="C-type lectin" evidence="3">
    <location>
        <begin position="328"/>
        <end position="442"/>
    </location>
</feature>
<protein>
    <recommendedName>
        <fullName evidence="3">C-type lectin domain-containing protein</fullName>
    </recommendedName>
</protein>
<dbReference type="InterPro" id="IPR016186">
    <property type="entry name" value="C-type_lectin-like/link_sf"/>
</dbReference>
<feature type="signal peptide" evidence="2">
    <location>
        <begin position="1"/>
        <end position="19"/>
    </location>
</feature>
<dbReference type="Proteomes" id="UP001374579">
    <property type="component" value="Unassembled WGS sequence"/>
</dbReference>
<evidence type="ECO:0000259" key="3">
    <source>
        <dbReference type="PROSITE" id="PS50041"/>
    </source>
</evidence>
<evidence type="ECO:0000313" key="4">
    <source>
        <dbReference type="EMBL" id="KAK7111041.1"/>
    </source>
</evidence>
<gene>
    <name evidence="4" type="ORF">V1264_014823</name>
</gene>
<organism evidence="4 5">
    <name type="scientific">Littorina saxatilis</name>
    <dbReference type="NCBI Taxonomy" id="31220"/>
    <lineage>
        <taxon>Eukaryota</taxon>
        <taxon>Metazoa</taxon>
        <taxon>Spiralia</taxon>
        <taxon>Lophotrochozoa</taxon>
        <taxon>Mollusca</taxon>
        <taxon>Gastropoda</taxon>
        <taxon>Caenogastropoda</taxon>
        <taxon>Littorinimorpha</taxon>
        <taxon>Littorinoidea</taxon>
        <taxon>Littorinidae</taxon>
        <taxon>Littorina</taxon>
    </lineage>
</organism>
<accession>A0AAN9BR42</accession>
<dbReference type="InterPro" id="IPR001304">
    <property type="entry name" value="C-type_lectin-like"/>
</dbReference>
<evidence type="ECO:0000256" key="2">
    <source>
        <dbReference type="SAM" id="SignalP"/>
    </source>
</evidence>
<evidence type="ECO:0000256" key="1">
    <source>
        <dbReference type="ARBA" id="ARBA00023157"/>
    </source>
</evidence>
<keyword evidence="5" id="KW-1185">Reference proteome</keyword>
<dbReference type="PROSITE" id="PS50041">
    <property type="entry name" value="C_TYPE_LECTIN_2"/>
    <property type="match status" value="4"/>
</dbReference>